<comment type="caution">
    <text evidence="1">The sequence shown here is derived from an EMBL/GenBank/DDBJ whole genome shotgun (WGS) entry which is preliminary data.</text>
</comment>
<reference evidence="1 2" key="1">
    <citation type="submission" date="2017-02" db="EMBL/GenBank/DDBJ databases">
        <title>Draft Genome Sequences of 'Candidatus Synechococcus spongiarum', Cyanobacterial Symbionts of the Mediterranean Sponge Aplysina aerophoba from two locations.</title>
        <authorList>
            <person name="Slaby B.M."/>
            <person name="Hentschel U."/>
        </authorList>
    </citation>
    <scope>NUCLEOTIDE SEQUENCE [LARGE SCALE GENOMIC DNA]</scope>
    <source>
        <strain evidence="1">LMB bulk15M</strain>
    </source>
</reference>
<proteinExistence type="predicted"/>
<sequence>MGFLCDSGNTTDPAACCYQLRSLVHPLTVLMNPLGAYMGGAGLLPVEGADQQTRTFRCLHSLDTC</sequence>
<accession>A0A1T1D2R2</accession>
<evidence type="ECO:0000313" key="1">
    <source>
        <dbReference type="EMBL" id="OOV35141.1"/>
    </source>
</evidence>
<organism evidence="1 2">
    <name type="scientific">Candidatus Synechococcus spongiarum LMB bulk15M</name>
    <dbReference type="NCBI Taxonomy" id="1943582"/>
    <lineage>
        <taxon>Bacteria</taxon>
        <taxon>Bacillati</taxon>
        <taxon>Cyanobacteriota</taxon>
        <taxon>Cyanophyceae</taxon>
        <taxon>Synechococcales</taxon>
        <taxon>Synechococcaceae</taxon>
        <taxon>Synechococcus</taxon>
    </lineage>
</organism>
<dbReference type="EMBL" id="MWLD01000014">
    <property type="protein sequence ID" value="OOV35141.1"/>
    <property type="molecule type" value="Genomic_DNA"/>
</dbReference>
<gene>
    <name evidence="1" type="ORF">BV61_01270</name>
</gene>
<dbReference type="Proteomes" id="UP000242636">
    <property type="component" value="Unassembled WGS sequence"/>
</dbReference>
<name>A0A1T1D2R2_9SYNE</name>
<keyword evidence="2" id="KW-1185">Reference proteome</keyword>
<evidence type="ECO:0000313" key="2">
    <source>
        <dbReference type="Proteomes" id="UP000242636"/>
    </source>
</evidence>
<protein>
    <submittedName>
        <fullName evidence="1">Uncharacterized protein</fullName>
    </submittedName>
</protein>
<dbReference type="AlphaFoldDB" id="A0A1T1D2R2"/>